<keyword evidence="2" id="KW-1185">Reference proteome</keyword>
<dbReference type="AlphaFoldDB" id="A0A401GLS5"/>
<evidence type="ECO:0000313" key="2">
    <source>
        <dbReference type="Proteomes" id="UP000287166"/>
    </source>
</evidence>
<accession>A0A401GLS5</accession>
<dbReference type="GeneID" id="38780006"/>
<protein>
    <submittedName>
        <fullName evidence="1">Uncharacterized protein</fullName>
    </submittedName>
</protein>
<name>A0A401GLS5_9APHY</name>
<proteinExistence type="predicted"/>
<organism evidence="1 2">
    <name type="scientific">Sparassis crispa</name>
    <dbReference type="NCBI Taxonomy" id="139825"/>
    <lineage>
        <taxon>Eukaryota</taxon>
        <taxon>Fungi</taxon>
        <taxon>Dikarya</taxon>
        <taxon>Basidiomycota</taxon>
        <taxon>Agaricomycotina</taxon>
        <taxon>Agaricomycetes</taxon>
        <taxon>Polyporales</taxon>
        <taxon>Sparassidaceae</taxon>
        <taxon>Sparassis</taxon>
    </lineage>
</organism>
<comment type="caution">
    <text evidence="1">The sequence shown here is derived from an EMBL/GenBank/DDBJ whole genome shotgun (WGS) entry which is preliminary data.</text>
</comment>
<reference evidence="1 2" key="1">
    <citation type="journal article" date="2018" name="Sci. Rep.">
        <title>Genome sequence of the cauliflower mushroom Sparassis crispa (Hanabiratake) and its association with beneficial usage.</title>
        <authorList>
            <person name="Kiyama R."/>
            <person name="Furutani Y."/>
            <person name="Kawaguchi K."/>
            <person name="Nakanishi T."/>
        </authorList>
    </citation>
    <scope>NUCLEOTIDE SEQUENCE [LARGE SCALE GENOMIC DNA]</scope>
</reference>
<dbReference type="InParanoid" id="A0A401GLS5"/>
<dbReference type="OrthoDB" id="2885612at2759"/>
<dbReference type="EMBL" id="BFAD01000005">
    <property type="protein sequence ID" value="GBE83089.1"/>
    <property type="molecule type" value="Genomic_DNA"/>
</dbReference>
<sequence>MNIPQDPGTPMQPSATAFVFLDAHTIALAGFLSAAFGTGSLELQSEPTTDDPKGLIDVFTYHLSHIRTFAVYASRTLLAYTGNRLLAAADPLPCDYSSDDEDQKGPPPRLHIFDFSQPLLELLFRLDEEQRDALSTHIVSRNVSAQVRVVSRKYVTVPTAWDEPEIDAEYLWPTACPPEWQGHLVELYERDQARREGESPIPAFEYDEGPVEHRDAVSFGYVQTRLQFTENIDIERIAITSCGVVEVPGPMNDGWVFYFDEAD</sequence>
<evidence type="ECO:0000313" key="1">
    <source>
        <dbReference type="EMBL" id="GBE83089.1"/>
    </source>
</evidence>
<dbReference type="Proteomes" id="UP000287166">
    <property type="component" value="Unassembled WGS sequence"/>
</dbReference>
<gene>
    <name evidence="1" type="ORF">SCP_0501350</name>
</gene>
<dbReference type="RefSeq" id="XP_027614002.1">
    <property type="nucleotide sequence ID" value="XM_027758201.1"/>
</dbReference>